<dbReference type="Proteomes" id="UP000885986">
    <property type="component" value="Unassembled WGS sequence"/>
</dbReference>
<dbReference type="InterPro" id="IPR052198">
    <property type="entry name" value="IorB_Oxidoreductase"/>
</dbReference>
<dbReference type="InterPro" id="IPR002869">
    <property type="entry name" value="Pyrv_flavodox_OxRed_cen"/>
</dbReference>
<sequence>MSQSGNIHFVGVGGQGVLLASEMTAYALLAAGFDIKKSEVHGMAQRGGSVEAHLRYGSERVYSPLIEPGTVDIQLAFETMEAARYLPYLNRQSKVIVNTQRIMPPAVATGKMAYPDHCLEALTSKKIEVLPVDAYAIAKQLGNIRAANVVLVGALSTFLPLDSEIFEQVIKRRLPAKIQEVNLLAFAAGREQTR</sequence>
<name>A0A7C2XRG0_9BACT</name>
<dbReference type="Pfam" id="PF01558">
    <property type="entry name" value="POR"/>
    <property type="match status" value="1"/>
</dbReference>
<dbReference type="AlphaFoldDB" id="A0A7C2XRG0"/>
<evidence type="ECO:0000259" key="2">
    <source>
        <dbReference type="Pfam" id="PF01558"/>
    </source>
</evidence>
<reference evidence="3" key="1">
    <citation type="journal article" date="2020" name="mSystems">
        <title>Genome- and Community-Level Interaction Insights into Carbon Utilization and Element Cycling Functions of Hydrothermarchaeota in Hydrothermal Sediment.</title>
        <authorList>
            <person name="Zhou Z."/>
            <person name="Liu Y."/>
            <person name="Xu W."/>
            <person name="Pan J."/>
            <person name="Luo Z.H."/>
            <person name="Li M."/>
        </authorList>
    </citation>
    <scope>NUCLEOTIDE SEQUENCE [LARGE SCALE GENOMIC DNA]</scope>
    <source>
        <strain evidence="3">SpSt-1224</strain>
    </source>
</reference>
<evidence type="ECO:0000313" key="3">
    <source>
        <dbReference type="EMBL" id="HET98031.1"/>
    </source>
</evidence>
<protein>
    <submittedName>
        <fullName evidence="3">Indolepyruvate oxidoreductase subunit beta</fullName>
    </submittedName>
</protein>
<dbReference type="PANTHER" id="PTHR43854">
    <property type="entry name" value="INDOLEPYRUVATE OXIDOREDUCTASE SUBUNIT IORB"/>
    <property type="match status" value="1"/>
</dbReference>
<dbReference type="NCBIfam" id="NF005322">
    <property type="entry name" value="PRK06853.1-2"/>
    <property type="match status" value="1"/>
</dbReference>
<keyword evidence="1" id="KW-0560">Oxidoreductase</keyword>
<dbReference type="GO" id="GO:0016903">
    <property type="term" value="F:oxidoreductase activity, acting on the aldehyde or oxo group of donors"/>
    <property type="evidence" value="ECO:0007669"/>
    <property type="project" value="InterPro"/>
</dbReference>
<dbReference type="Gene3D" id="3.40.920.10">
    <property type="entry name" value="Pyruvate-ferredoxin oxidoreductase, PFOR, domain III"/>
    <property type="match status" value="1"/>
</dbReference>
<accession>A0A7C2XRG0</accession>
<proteinExistence type="predicted"/>
<dbReference type="SUPFAM" id="SSF53323">
    <property type="entry name" value="Pyruvate-ferredoxin oxidoreductase, PFOR, domain III"/>
    <property type="match status" value="1"/>
</dbReference>
<evidence type="ECO:0000256" key="1">
    <source>
        <dbReference type="ARBA" id="ARBA00023002"/>
    </source>
</evidence>
<feature type="domain" description="Pyruvate/ketoisovalerate oxidoreductase catalytic" evidence="2">
    <location>
        <begin position="13"/>
        <end position="191"/>
    </location>
</feature>
<dbReference type="NCBIfam" id="NF005325">
    <property type="entry name" value="PRK06853.1-5"/>
    <property type="match status" value="1"/>
</dbReference>
<gene>
    <name evidence="3" type="ORF">ENN98_04955</name>
</gene>
<comment type="caution">
    <text evidence="3">The sequence shown here is derived from an EMBL/GenBank/DDBJ whole genome shotgun (WGS) entry which is preliminary data.</text>
</comment>
<dbReference type="PANTHER" id="PTHR43854:SF1">
    <property type="entry name" value="INDOLEPYRUVATE OXIDOREDUCTASE SUBUNIT IORB"/>
    <property type="match status" value="1"/>
</dbReference>
<dbReference type="InterPro" id="IPR019752">
    <property type="entry name" value="Pyrv/ketoisovalerate_OxRed_cat"/>
</dbReference>
<dbReference type="EMBL" id="DSDS01000111">
    <property type="protein sequence ID" value="HET98031.1"/>
    <property type="molecule type" value="Genomic_DNA"/>
</dbReference>
<organism evidence="3">
    <name type="scientific">Desulfurivibrio alkaliphilus</name>
    <dbReference type="NCBI Taxonomy" id="427923"/>
    <lineage>
        <taxon>Bacteria</taxon>
        <taxon>Pseudomonadati</taxon>
        <taxon>Thermodesulfobacteriota</taxon>
        <taxon>Desulfobulbia</taxon>
        <taxon>Desulfobulbales</taxon>
        <taxon>Desulfobulbaceae</taxon>
        <taxon>Desulfurivibrio</taxon>
    </lineage>
</organism>